<comment type="subcellular location">
    <subcellularLocation>
        <location evidence="1">Cytoplasm</location>
    </subcellularLocation>
    <subcellularLocation>
        <location evidence="2">Golgi apparatus</location>
    </subcellularLocation>
</comment>
<gene>
    <name evidence="11" type="primary">LOC108742498</name>
</gene>
<dbReference type="Proteomes" id="UP000192223">
    <property type="component" value="Unplaced"/>
</dbReference>
<dbReference type="InParanoid" id="A0A7F5RIG5"/>
<dbReference type="OrthoDB" id="9909311at2759"/>
<evidence type="ECO:0000256" key="8">
    <source>
        <dbReference type="SAM" id="Coils"/>
    </source>
</evidence>
<keyword evidence="10" id="KW-1185">Reference proteome</keyword>
<evidence type="ECO:0000256" key="4">
    <source>
        <dbReference type="ARBA" id="ARBA00014130"/>
    </source>
</evidence>
<keyword evidence="5" id="KW-0963">Cytoplasm</keyword>
<keyword evidence="6" id="KW-0333">Golgi apparatus</keyword>
<feature type="coiled-coil region" evidence="8">
    <location>
        <begin position="212"/>
        <end position="239"/>
    </location>
</feature>
<dbReference type="CTD" id="92344"/>
<name>A0A7F5RIG5_AGRPL</name>
<evidence type="ECO:0000256" key="5">
    <source>
        <dbReference type="ARBA" id="ARBA00022490"/>
    </source>
</evidence>
<evidence type="ECO:0000256" key="1">
    <source>
        <dbReference type="ARBA" id="ARBA00004496"/>
    </source>
</evidence>
<comment type="similarity">
    <text evidence="3">Belongs to the GORAB family.</text>
</comment>
<dbReference type="GO" id="GO:1905515">
    <property type="term" value="P:non-motile cilium assembly"/>
    <property type="evidence" value="ECO:0007669"/>
    <property type="project" value="TreeGrafter"/>
</dbReference>
<dbReference type="GO" id="GO:0005794">
    <property type="term" value="C:Golgi apparatus"/>
    <property type="evidence" value="ECO:0007669"/>
    <property type="project" value="UniProtKB-SubCell"/>
</dbReference>
<organism evidence="10 11">
    <name type="scientific">Agrilus planipennis</name>
    <name type="common">Emerald ash borer</name>
    <name type="synonym">Agrilus marcopoli</name>
    <dbReference type="NCBI Taxonomy" id="224129"/>
    <lineage>
        <taxon>Eukaryota</taxon>
        <taxon>Metazoa</taxon>
        <taxon>Ecdysozoa</taxon>
        <taxon>Arthropoda</taxon>
        <taxon>Hexapoda</taxon>
        <taxon>Insecta</taxon>
        <taxon>Pterygota</taxon>
        <taxon>Neoptera</taxon>
        <taxon>Endopterygota</taxon>
        <taxon>Coleoptera</taxon>
        <taxon>Polyphaga</taxon>
        <taxon>Elateriformia</taxon>
        <taxon>Buprestoidea</taxon>
        <taxon>Buprestidae</taxon>
        <taxon>Agrilinae</taxon>
        <taxon>Agrilus</taxon>
    </lineage>
</organism>
<dbReference type="GeneID" id="108742498"/>
<evidence type="ECO:0000256" key="6">
    <source>
        <dbReference type="ARBA" id="ARBA00023034"/>
    </source>
</evidence>
<feature type="region of interest" description="Disordered" evidence="9">
    <location>
        <begin position="57"/>
        <end position="190"/>
    </location>
</feature>
<feature type="compositionally biased region" description="Basic and acidic residues" evidence="9">
    <location>
        <begin position="130"/>
        <end position="149"/>
    </location>
</feature>
<evidence type="ECO:0000256" key="9">
    <source>
        <dbReference type="SAM" id="MobiDB-lite"/>
    </source>
</evidence>
<dbReference type="InterPro" id="IPR007033">
    <property type="entry name" value="GORAB"/>
</dbReference>
<protein>
    <recommendedName>
        <fullName evidence="4">RAB6-interacting golgin</fullName>
    </recommendedName>
</protein>
<proteinExistence type="inferred from homology"/>
<dbReference type="FunCoup" id="A0A7F5RIG5">
    <property type="interactions" value="23"/>
</dbReference>
<sequence>MSNFKGFSEDEIKKLTTTSSVKIAVKSIDDDILNGKRVLLKVKKGQKNAVIKNLTSSKTLQKNEDEDSKIPDGARLSPFNQTKKSPSLVCKNEINNQETESSVLENRNYPNENYDDKNTVVPEIPLQSDGEFHPAKRKQLPDTDVKDPPPRVISSQDEPRNDKNGSLITSSEGRRRSSNSSSSSNSLQTLQARQKLIEEQNRKRKEILAKALADKTKKTREETERLNEIQREFKKLDALLSEDVNILRRQIEIASFDFMEAQKLLQSHYTLPSATLSIRKPTSSLMMEVILTLEDNITSR</sequence>
<evidence type="ECO:0000313" key="11">
    <source>
        <dbReference type="RefSeq" id="XP_025835771.1"/>
    </source>
</evidence>
<feature type="compositionally biased region" description="Polar residues" evidence="9">
    <location>
        <begin position="93"/>
        <end position="111"/>
    </location>
</feature>
<dbReference type="RefSeq" id="XP_025835771.1">
    <property type="nucleotide sequence ID" value="XM_025979986.1"/>
</dbReference>
<reference evidence="11" key="1">
    <citation type="submission" date="2025-08" db="UniProtKB">
        <authorList>
            <consortium name="RefSeq"/>
        </authorList>
    </citation>
    <scope>IDENTIFICATION</scope>
    <source>
        <tissue evidence="11">Entire body</tissue>
    </source>
</reference>
<evidence type="ECO:0000256" key="7">
    <source>
        <dbReference type="ARBA" id="ARBA00023054"/>
    </source>
</evidence>
<evidence type="ECO:0000313" key="10">
    <source>
        <dbReference type="Proteomes" id="UP000192223"/>
    </source>
</evidence>
<dbReference type="KEGG" id="apln:108742498"/>
<keyword evidence="7 8" id="KW-0175">Coiled coil</keyword>
<evidence type="ECO:0000256" key="3">
    <source>
        <dbReference type="ARBA" id="ARBA00005599"/>
    </source>
</evidence>
<dbReference type="PANTHER" id="PTHR21470">
    <property type="entry name" value="RAB6-INTERACTING PROTEIN GORAB"/>
    <property type="match status" value="1"/>
</dbReference>
<dbReference type="PANTHER" id="PTHR21470:SF2">
    <property type="entry name" value="RAB6-INTERACTING GOLGIN"/>
    <property type="match status" value="1"/>
</dbReference>
<accession>A0A7F5RIG5</accession>
<dbReference type="AlphaFoldDB" id="A0A7F5RIG5"/>
<evidence type="ECO:0000256" key="2">
    <source>
        <dbReference type="ARBA" id="ARBA00004555"/>
    </source>
</evidence>